<evidence type="ECO:0000313" key="2">
    <source>
        <dbReference type="Proteomes" id="UP001590951"/>
    </source>
</evidence>
<name>A0ABR4BDY8_9LECA</name>
<dbReference type="EMBL" id="JBHFEH010000009">
    <property type="protein sequence ID" value="KAL2056062.1"/>
    <property type="molecule type" value="Genomic_DNA"/>
</dbReference>
<organism evidence="1 2">
    <name type="scientific">Lepraria finkii</name>
    <dbReference type="NCBI Taxonomy" id="1340010"/>
    <lineage>
        <taxon>Eukaryota</taxon>
        <taxon>Fungi</taxon>
        <taxon>Dikarya</taxon>
        <taxon>Ascomycota</taxon>
        <taxon>Pezizomycotina</taxon>
        <taxon>Lecanoromycetes</taxon>
        <taxon>OSLEUM clade</taxon>
        <taxon>Lecanoromycetidae</taxon>
        <taxon>Lecanorales</taxon>
        <taxon>Lecanorineae</taxon>
        <taxon>Stereocaulaceae</taxon>
        <taxon>Lepraria</taxon>
    </lineage>
</organism>
<dbReference type="InterPro" id="IPR002110">
    <property type="entry name" value="Ankyrin_rpt"/>
</dbReference>
<dbReference type="SUPFAM" id="SSF48403">
    <property type="entry name" value="Ankyrin repeat"/>
    <property type="match status" value="1"/>
</dbReference>
<accession>A0ABR4BDY8</accession>
<dbReference type="InterPro" id="IPR036770">
    <property type="entry name" value="Ankyrin_rpt-contain_sf"/>
</dbReference>
<dbReference type="Pfam" id="PF12796">
    <property type="entry name" value="Ank_2"/>
    <property type="match status" value="1"/>
</dbReference>
<evidence type="ECO:0000313" key="1">
    <source>
        <dbReference type="EMBL" id="KAL2056062.1"/>
    </source>
</evidence>
<sequence length="115" mass="12901">MEFIQTLRDGEADPSAIDQLGRTAYHLATELKSYDIMRMLTPIGAALGFCDRTGRIALQIALFNGFEDIVEMLLAGGELAHLPRDEREWHYTLRQAVPISSGCRNFSQITRTAML</sequence>
<dbReference type="Proteomes" id="UP001590951">
    <property type="component" value="Unassembled WGS sequence"/>
</dbReference>
<gene>
    <name evidence="1" type="ORF">ABVK25_003705</name>
</gene>
<dbReference type="Gene3D" id="1.25.40.20">
    <property type="entry name" value="Ankyrin repeat-containing domain"/>
    <property type="match status" value="1"/>
</dbReference>
<keyword evidence="2" id="KW-1185">Reference proteome</keyword>
<protein>
    <submittedName>
        <fullName evidence="1">Uncharacterized protein</fullName>
    </submittedName>
</protein>
<reference evidence="1 2" key="1">
    <citation type="submission" date="2024-09" db="EMBL/GenBank/DDBJ databases">
        <title>Rethinking Asexuality: The Enigmatic Case of Functional Sexual Genes in Lepraria (Stereocaulaceae).</title>
        <authorList>
            <person name="Doellman M."/>
            <person name="Sun Y."/>
            <person name="Barcenas-Pena A."/>
            <person name="Lumbsch H.T."/>
            <person name="Grewe F."/>
        </authorList>
    </citation>
    <scope>NUCLEOTIDE SEQUENCE [LARGE SCALE GENOMIC DNA]</scope>
    <source>
        <strain evidence="1 2">Grewe 0041</strain>
    </source>
</reference>
<comment type="caution">
    <text evidence="1">The sequence shown here is derived from an EMBL/GenBank/DDBJ whole genome shotgun (WGS) entry which is preliminary data.</text>
</comment>
<proteinExistence type="predicted"/>